<dbReference type="RefSeq" id="WP_025486494.1">
    <property type="nucleotide sequence ID" value="NZ_JBBMFM010000093.1"/>
</dbReference>
<sequence>MELGITIPLQKHLNIRNLEYGTEQKLFYCWEVHRIRLQAEDTLVAVNASNRAAVVLCGMDAAGWRDFTALFVEGVRMMLEAEGYSGLQIQEYLDKAGPVTLTRTHGRRPVASLNRMDDYLWSLPALISKDRLFQPIHCLEANRQICKMGGHEGNRLPFQCLEMDMKQ</sequence>
<evidence type="ECO:0000313" key="2">
    <source>
        <dbReference type="EMBL" id="MEQ2427212.1"/>
    </source>
</evidence>
<evidence type="ECO:0000259" key="1">
    <source>
        <dbReference type="Pfam" id="PF22016"/>
    </source>
</evidence>
<name>A0ABV1DC06_9FIRM</name>
<proteinExistence type="predicted"/>
<gene>
    <name evidence="2" type="ORF">WMQ36_19785</name>
</gene>
<comment type="caution">
    <text evidence="2">The sequence shown here is derived from an EMBL/GenBank/DDBJ whole genome shotgun (WGS) entry which is preliminary data.</text>
</comment>
<dbReference type="EMBL" id="JBBMFM010000093">
    <property type="protein sequence ID" value="MEQ2427212.1"/>
    <property type="molecule type" value="Genomic_DNA"/>
</dbReference>
<evidence type="ECO:0000313" key="3">
    <source>
        <dbReference type="Proteomes" id="UP001454086"/>
    </source>
</evidence>
<reference evidence="2 3" key="1">
    <citation type="submission" date="2024-03" db="EMBL/GenBank/DDBJ databases">
        <title>Human intestinal bacterial collection.</title>
        <authorList>
            <person name="Pauvert C."/>
            <person name="Hitch T.C.A."/>
            <person name="Clavel T."/>
        </authorList>
    </citation>
    <scope>NUCLEOTIDE SEQUENCE [LARGE SCALE GENOMIC DNA]</scope>
    <source>
        <strain evidence="2 3">CLA-SR-H021</strain>
    </source>
</reference>
<dbReference type="Proteomes" id="UP001454086">
    <property type="component" value="Unassembled WGS sequence"/>
</dbReference>
<dbReference type="Pfam" id="PF22016">
    <property type="entry name" value="DUF6933"/>
    <property type="match status" value="1"/>
</dbReference>
<protein>
    <recommendedName>
        <fullName evidence="1">DUF6933 domain-containing protein</fullName>
    </recommendedName>
</protein>
<feature type="domain" description="DUF6933" evidence="1">
    <location>
        <begin position="4"/>
        <end position="149"/>
    </location>
</feature>
<keyword evidence="3" id="KW-1185">Reference proteome</keyword>
<organism evidence="2 3">
    <name type="scientific">Enterocloster hominis</name>
    <name type="common">ex Hitch et al. 2024</name>
    <dbReference type="NCBI Taxonomy" id="1917870"/>
    <lineage>
        <taxon>Bacteria</taxon>
        <taxon>Bacillati</taxon>
        <taxon>Bacillota</taxon>
        <taxon>Clostridia</taxon>
        <taxon>Lachnospirales</taxon>
        <taxon>Lachnospiraceae</taxon>
        <taxon>Enterocloster</taxon>
    </lineage>
</organism>
<accession>A0ABV1DC06</accession>
<dbReference type="InterPro" id="IPR053864">
    <property type="entry name" value="DUF6933"/>
</dbReference>